<evidence type="ECO:0000313" key="2">
    <source>
        <dbReference type="Proteomes" id="UP000199356"/>
    </source>
</evidence>
<dbReference type="InterPro" id="IPR018666">
    <property type="entry name" value="DUF2125"/>
</dbReference>
<sequence>MRKLLVLIVVLALGWAGYWFVGATAVERGLTGWLEDRRAAGWTAGYGDLGVSGFPNRFDTTLTDLHIDDPLTGFGWRGPFFQAFALSYRPNHVIAVFPPQQTILTPYEEIDLAAGDMRGSVVVSPGMTLALDRATFVAEDVEATGSLGWSASVEEARFAVREAVRENAYDIGLEMLGVTPDAALTEAVDPGDTLPAAIERVRLDATVVYSRPLDRFALQGVRPQPVAIEVNGARATWGDLAVTAEGELDVDPQGIPTGILTLEVRNWRQMLALAVEAGLVPERLAETAERGLALLAGLGGGGDLRVPLTFRDGTVSLGPVPLGPAPRLIPPVQRQ</sequence>
<reference evidence="1 2" key="1">
    <citation type="submission" date="2016-10" db="EMBL/GenBank/DDBJ databases">
        <authorList>
            <person name="de Groot N.N."/>
        </authorList>
    </citation>
    <scope>NUCLEOTIDE SEQUENCE [LARGE SCALE GENOMIC DNA]</scope>
    <source>
        <strain evidence="1 2">DSM 19547</strain>
    </source>
</reference>
<gene>
    <name evidence="1" type="ORF">SAMN04488047_103192</name>
</gene>
<evidence type="ECO:0008006" key="3">
    <source>
        <dbReference type="Google" id="ProtNLM"/>
    </source>
</evidence>
<accession>A0A1I5NB15</accession>
<dbReference type="Pfam" id="PF09898">
    <property type="entry name" value="DUF2125"/>
    <property type="match status" value="1"/>
</dbReference>
<organism evidence="1 2">
    <name type="scientific">Tranquillimonas alkanivorans</name>
    <dbReference type="NCBI Taxonomy" id="441119"/>
    <lineage>
        <taxon>Bacteria</taxon>
        <taxon>Pseudomonadati</taxon>
        <taxon>Pseudomonadota</taxon>
        <taxon>Alphaproteobacteria</taxon>
        <taxon>Rhodobacterales</taxon>
        <taxon>Roseobacteraceae</taxon>
        <taxon>Tranquillimonas</taxon>
    </lineage>
</organism>
<dbReference type="EMBL" id="FOXA01000003">
    <property type="protein sequence ID" value="SFP18959.1"/>
    <property type="molecule type" value="Genomic_DNA"/>
</dbReference>
<dbReference type="STRING" id="441119.SAMN04488047_103192"/>
<evidence type="ECO:0000313" key="1">
    <source>
        <dbReference type="EMBL" id="SFP18959.1"/>
    </source>
</evidence>
<keyword evidence="2" id="KW-1185">Reference proteome</keyword>
<proteinExistence type="predicted"/>
<protein>
    <recommendedName>
        <fullName evidence="3">DUF2125 domain-containing protein</fullName>
    </recommendedName>
</protein>
<dbReference type="AlphaFoldDB" id="A0A1I5NB15"/>
<dbReference type="RefSeq" id="WP_177215081.1">
    <property type="nucleotide sequence ID" value="NZ_FOXA01000003.1"/>
</dbReference>
<name>A0A1I5NB15_9RHOB</name>
<dbReference type="Proteomes" id="UP000199356">
    <property type="component" value="Unassembled WGS sequence"/>
</dbReference>